<evidence type="ECO:0000313" key="5">
    <source>
        <dbReference type="Proteomes" id="UP001465976"/>
    </source>
</evidence>
<dbReference type="SMART" id="SM00382">
    <property type="entry name" value="AAA"/>
    <property type="match status" value="1"/>
</dbReference>
<dbReference type="InterPro" id="IPR056884">
    <property type="entry name" value="NPHP3-like_N"/>
</dbReference>
<dbReference type="InterPro" id="IPR027417">
    <property type="entry name" value="P-loop_NTPase"/>
</dbReference>
<protein>
    <recommendedName>
        <fullName evidence="3">AAA+ ATPase domain-containing protein</fullName>
    </recommendedName>
</protein>
<keyword evidence="1" id="KW-0677">Repeat</keyword>
<feature type="compositionally biased region" description="Basic and acidic residues" evidence="2">
    <location>
        <begin position="209"/>
        <end position="225"/>
    </location>
</feature>
<dbReference type="PANTHER" id="PTHR10039:SF14">
    <property type="entry name" value="NACHT DOMAIN-CONTAINING PROTEIN"/>
    <property type="match status" value="1"/>
</dbReference>
<dbReference type="PANTHER" id="PTHR10039">
    <property type="entry name" value="AMELOGENIN"/>
    <property type="match status" value="1"/>
</dbReference>
<dbReference type="SUPFAM" id="SSF52540">
    <property type="entry name" value="P-loop containing nucleoside triphosphate hydrolases"/>
    <property type="match status" value="1"/>
</dbReference>
<feature type="domain" description="AAA+ ATPase" evidence="3">
    <location>
        <begin position="110"/>
        <end position="317"/>
    </location>
</feature>
<dbReference type="Gene3D" id="3.40.50.300">
    <property type="entry name" value="P-loop containing nucleotide triphosphate hydrolases"/>
    <property type="match status" value="1"/>
</dbReference>
<feature type="region of interest" description="Disordered" evidence="2">
    <location>
        <begin position="209"/>
        <end position="228"/>
    </location>
</feature>
<evidence type="ECO:0000259" key="3">
    <source>
        <dbReference type="SMART" id="SM00382"/>
    </source>
</evidence>
<accession>A0ABR3F068</accession>
<name>A0ABR3F068_9AGAR</name>
<dbReference type="InterPro" id="IPR003593">
    <property type="entry name" value="AAA+_ATPase"/>
</dbReference>
<organism evidence="4 5">
    <name type="scientific">Marasmius crinis-equi</name>
    <dbReference type="NCBI Taxonomy" id="585013"/>
    <lineage>
        <taxon>Eukaryota</taxon>
        <taxon>Fungi</taxon>
        <taxon>Dikarya</taxon>
        <taxon>Basidiomycota</taxon>
        <taxon>Agaricomycotina</taxon>
        <taxon>Agaricomycetes</taxon>
        <taxon>Agaricomycetidae</taxon>
        <taxon>Agaricales</taxon>
        <taxon>Marasmiineae</taxon>
        <taxon>Marasmiaceae</taxon>
        <taxon>Marasmius</taxon>
    </lineage>
</organism>
<keyword evidence="5" id="KW-1185">Reference proteome</keyword>
<proteinExistence type="predicted"/>
<dbReference type="Proteomes" id="UP001465976">
    <property type="component" value="Unassembled WGS sequence"/>
</dbReference>
<gene>
    <name evidence="4" type="ORF">V5O48_013451</name>
</gene>
<dbReference type="EMBL" id="JBAHYK010001316">
    <property type="protein sequence ID" value="KAL0568535.1"/>
    <property type="molecule type" value="Genomic_DNA"/>
</dbReference>
<evidence type="ECO:0000313" key="4">
    <source>
        <dbReference type="EMBL" id="KAL0568535.1"/>
    </source>
</evidence>
<dbReference type="Pfam" id="PF24883">
    <property type="entry name" value="NPHP3_N"/>
    <property type="match status" value="2"/>
</dbReference>
<reference evidence="4 5" key="1">
    <citation type="submission" date="2024-02" db="EMBL/GenBank/DDBJ databases">
        <title>A draft genome for the cacao thread blight pathogen Marasmius crinis-equi.</title>
        <authorList>
            <person name="Cohen S.P."/>
            <person name="Baruah I.K."/>
            <person name="Amoako-Attah I."/>
            <person name="Bukari Y."/>
            <person name="Meinhardt L.W."/>
            <person name="Bailey B.A."/>
        </authorList>
    </citation>
    <scope>NUCLEOTIDE SEQUENCE [LARGE SCALE GENOMIC DNA]</scope>
    <source>
        <strain evidence="4 5">GH-76</strain>
    </source>
</reference>
<evidence type="ECO:0000256" key="2">
    <source>
        <dbReference type="SAM" id="MobiDB-lite"/>
    </source>
</evidence>
<evidence type="ECO:0000256" key="1">
    <source>
        <dbReference type="ARBA" id="ARBA00022737"/>
    </source>
</evidence>
<sequence>MVTEDNTTASDTRTERAQTVNQNYGGDQNFNTGGGILSTGPQTQYNVARDLVQSFTSAVSNPHRTLWDMVAGVKASHSSDLQFARGDCLSGTREAVLQEIHRWRLSENHGLPVCWLYGAAGVGKSAIALTIAKACERDGLAASFFFFRLDPRRNNPSALVLTIAHGLVVTRPRIGPLIDQRIAKDPRILEASLEEQYRELIVKTLAPERDKGKEKEEGGEKQEKKEKKKKGWLARLQERWSTLKKDPDLIIIDGLDECGDADTQTRILSTLFSSFERKPPTPLRFLICSRPESWIREAFDSPRYLHLTKRIVLDNSFTAREDIKAYLLHSFKEIRESPKYAQVKFPNPWPAHYVIELLVHNSSGQFIYVATVVRFIKSDFAHPFEQLRIILDSPYRVTPLAHNSPFYELDILYNIVLFSNPDHHKLVVLLTAILLMRHDASPAFLEMLFELPSGAVSLALRDMHSVLDIRGPDDIIRVYHTSFIDFLSNESRSGRFFVSPDKRTSLTHRWGRVLIKKWRDVLLGRDERLKDKSPWIAWADFCLDYPSPDVLRGMNEVYTTILSGCTHHEDHDWLPLLLAAIVLMPDRASPTFLELLFGSTSAEVPPALKTMHPVLNERGPNDRITLYHTSFNDFLLDESRSGMFFAGPGKRASLGHRWGRVLINRWKDDLGHDERSKDKSLWTMWVDFCLEIPSPDVLRDMDEVYTTILSGSSHCKDHDQLSLLLATIISIPDYASPTFLEMLFELPSGGVSLALRDMHSLLDIGGPDDIIRVYYTSFKDFLVDESRSGRFFAGPGKRASLGHRWGRVLLNRWKDDLGHDERSKDKSLWTMWADFCMEIPSPEVLREMDKVYTTILSGCTHCDDHDWLSLLLAAIIYIPHHASPTFLEELFGLTSAEVPPALRAMHPVLNEQGPNDRITLYHTSFNDFLVDESRSGMFFVSPDKRTSLAHRWGCGLMKRWKNGLRHDHHPKGKFPWTVWADFCLENPSEGASRELDQFYTTILSDSSHHDEAISTLAVVILLRSTTSVTPRYIETFLEYTPSQAMRTLREVDWLLSEGEGKRLTVAHTSLIAFLLDKSRCGRFFIDRDYHRDYFVRRWLRVYHIFSEFKGTLSLHSWHKLRVELGSSDGTLFVELRKFYQDLWDLPFQRDKWSSVIATIVALSRYTEPSLELIDLLHETSNDPEMYYYLHIGEEWDLFSPHDNYPHFFHFLKDKCHSPEVSFTPGHQDLLARRMVRSLIQLCRDLKSYRWY</sequence>
<comment type="caution">
    <text evidence="4">The sequence shown here is derived from an EMBL/GenBank/DDBJ whole genome shotgun (WGS) entry which is preliminary data.</text>
</comment>